<gene>
    <name evidence="1" type="ORF">VQ03_27490</name>
</gene>
<dbReference type="RefSeq" id="WP_048454085.1">
    <property type="nucleotide sequence ID" value="NZ_LABZ01000250.1"/>
</dbReference>
<evidence type="ECO:0000313" key="1">
    <source>
        <dbReference type="EMBL" id="KMO31265.1"/>
    </source>
</evidence>
<dbReference type="EMBL" id="LABZ01000250">
    <property type="protein sequence ID" value="KMO31265.1"/>
    <property type="molecule type" value="Genomic_DNA"/>
</dbReference>
<organism evidence="1 2">
    <name type="scientific">Methylobacterium tarhaniae</name>
    <dbReference type="NCBI Taxonomy" id="1187852"/>
    <lineage>
        <taxon>Bacteria</taxon>
        <taxon>Pseudomonadati</taxon>
        <taxon>Pseudomonadota</taxon>
        <taxon>Alphaproteobacteria</taxon>
        <taxon>Hyphomicrobiales</taxon>
        <taxon>Methylobacteriaceae</taxon>
        <taxon>Methylobacterium</taxon>
    </lineage>
</organism>
<dbReference type="PATRIC" id="fig|1187852.3.peg.3683"/>
<comment type="caution">
    <text evidence="1">The sequence shown here is derived from an EMBL/GenBank/DDBJ whole genome shotgun (WGS) entry which is preliminary data.</text>
</comment>
<accession>A0A0J6S7R4</accession>
<evidence type="ECO:0000313" key="2">
    <source>
        <dbReference type="Proteomes" id="UP000036449"/>
    </source>
</evidence>
<name>A0A0J6S7R4_9HYPH</name>
<protein>
    <submittedName>
        <fullName evidence="1">Uncharacterized protein</fullName>
    </submittedName>
</protein>
<dbReference type="Proteomes" id="UP000036449">
    <property type="component" value="Unassembled WGS sequence"/>
</dbReference>
<keyword evidence="2" id="KW-1185">Reference proteome</keyword>
<dbReference type="AlphaFoldDB" id="A0A0J6S7R4"/>
<proteinExistence type="predicted"/>
<sequence length="234" mass="25725">MTASSAEIEALLFDGNDLNNPTPGMLPAIFRDIIGGLDAAGLSYAVVGRIALTLHEQARFVGEIEIVADLDADGGERAAELVRATRGRFAAHMAPHLCRRSIGLTLRSCSCATEAALLAEAIIRPWFDVPARLASAEHLLWLWCRNEAIDHAVDAAALIAGGAVDLYRVQRLLRETDELEESGQRRLRLAIGDAVLSTTFSFSRFMDERRARLDPNRVPVWRLQRAVAADRDNR</sequence>
<reference evidence="1 2" key="1">
    <citation type="submission" date="2015-03" db="EMBL/GenBank/DDBJ databases">
        <title>Genome sequencing of Methylobacterium tarhaniae DSM 25844.</title>
        <authorList>
            <person name="Chaudhry V."/>
            <person name="Patil P.B."/>
        </authorList>
    </citation>
    <scope>NUCLEOTIDE SEQUENCE [LARGE SCALE GENOMIC DNA]</scope>
    <source>
        <strain evidence="1 2">DSM 25844</strain>
    </source>
</reference>
<dbReference type="OrthoDB" id="7988227at2"/>